<gene>
    <name evidence="1" type="ORF">C8E89_103438</name>
</gene>
<dbReference type="EMBL" id="QJJU01000003">
    <property type="protein sequence ID" value="PXX11349.1"/>
    <property type="molecule type" value="Genomic_DNA"/>
</dbReference>
<evidence type="ECO:0000313" key="1">
    <source>
        <dbReference type="EMBL" id="PXX11349.1"/>
    </source>
</evidence>
<dbReference type="OrthoDB" id="4703397at2"/>
<evidence type="ECO:0000313" key="2">
    <source>
        <dbReference type="Proteomes" id="UP000247781"/>
    </source>
</evidence>
<comment type="caution">
    <text evidence="1">The sequence shown here is derived from an EMBL/GenBank/DDBJ whole genome shotgun (WGS) entry which is preliminary data.</text>
</comment>
<dbReference type="RefSeq" id="WP_110315385.1">
    <property type="nucleotide sequence ID" value="NZ_QJJU01000003.1"/>
</dbReference>
<organism evidence="1 2">
    <name type="scientific">Mycolicibacterium moriokaense</name>
    <dbReference type="NCBI Taxonomy" id="39691"/>
    <lineage>
        <taxon>Bacteria</taxon>
        <taxon>Bacillati</taxon>
        <taxon>Actinomycetota</taxon>
        <taxon>Actinomycetes</taxon>
        <taxon>Mycobacteriales</taxon>
        <taxon>Mycobacteriaceae</taxon>
        <taxon>Mycolicibacterium</taxon>
    </lineage>
</organism>
<keyword evidence="2" id="KW-1185">Reference proteome</keyword>
<accession>A0A318HR54</accession>
<protein>
    <submittedName>
        <fullName evidence="1">Uncharacterized protein</fullName>
    </submittedName>
</protein>
<reference evidence="1 2" key="2">
    <citation type="submission" date="2018-06" db="EMBL/GenBank/DDBJ databases">
        <title>Sequencing of bacterial isolates from soil warming experiment in Harvard Forest, Massachusetts, USA.</title>
        <authorList>
            <person name="Deangelis K.PhD."/>
        </authorList>
    </citation>
    <scope>NUCLEOTIDE SEQUENCE [LARGE SCALE GENOMIC DNA]</scope>
    <source>
        <strain evidence="1 2">GAS496</strain>
    </source>
</reference>
<reference evidence="2" key="1">
    <citation type="submission" date="2018-05" db="EMBL/GenBank/DDBJ databases">
        <authorList>
            <person name="Deangelis K."/>
            <person name="Huntemann M."/>
            <person name="Clum A."/>
            <person name="Pillay M."/>
            <person name="Palaniappan K."/>
            <person name="Varghese N."/>
            <person name="Mikhailova N."/>
            <person name="Stamatis D."/>
            <person name="Reddy T."/>
            <person name="Daum C."/>
            <person name="Shapiro N."/>
            <person name="Ivanova N."/>
            <person name="Kyrpides N."/>
            <person name="Woyke T."/>
        </authorList>
    </citation>
    <scope>NUCLEOTIDE SEQUENCE [LARGE SCALE GENOMIC DNA]</scope>
    <source>
        <strain evidence="2">GAS496</strain>
    </source>
</reference>
<dbReference type="Proteomes" id="UP000247781">
    <property type="component" value="Unassembled WGS sequence"/>
</dbReference>
<proteinExistence type="predicted"/>
<dbReference type="AlphaFoldDB" id="A0A318HR54"/>
<name>A0A318HR54_9MYCO</name>
<sequence>MNARVSEGIDGPGEAVVDIALPWTVFRLGEAIRGHVYLTPVDRRAYADLAVYWECMGRLTLRTRGPIIQLARRIRFRIDVSVAVPFELPLPTDAPATCTGAESSPAWFVVARLDYTGLPSGTAEQFRCPITVS</sequence>